<dbReference type="GO" id="GO:0051787">
    <property type="term" value="F:misfolded protein binding"/>
    <property type="evidence" value="ECO:0007669"/>
    <property type="project" value="TreeGrafter"/>
</dbReference>
<accession>A0AAN9LP25</accession>
<name>A0AAN9LP25_CANGL</name>
<dbReference type="Proteomes" id="UP001367508">
    <property type="component" value="Unassembled WGS sequence"/>
</dbReference>
<organism evidence="1 2">
    <name type="scientific">Canavalia gladiata</name>
    <name type="common">Sword bean</name>
    <name type="synonym">Dolichos gladiatus</name>
    <dbReference type="NCBI Taxonomy" id="3824"/>
    <lineage>
        <taxon>Eukaryota</taxon>
        <taxon>Viridiplantae</taxon>
        <taxon>Streptophyta</taxon>
        <taxon>Embryophyta</taxon>
        <taxon>Tracheophyta</taxon>
        <taxon>Spermatophyta</taxon>
        <taxon>Magnoliopsida</taxon>
        <taxon>eudicotyledons</taxon>
        <taxon>Gunneridae</taxon>
        <taxon>Pentapetalae</taxon>
        <taxon>rosids</taxon>
        <taxon>fabids</taxon>
        <taxon>Fabales</taxon>
        <taxon>Fabaceae</taxon>
        <taxon>Papilionoideae</taxon>
        <taxon>50 kb inversion clade</taxon>
        <taxon>NPAAA clade</taxon>
        <taxon>indigoferoid/millettioid clade</taxon>
        <taxon>Phaseoleae</taxon>
        <taxon>Canavalia</taxon>
    </lineage>
</organism>
<dbReference type="GO" id="GO:0031593">
    <property type="term" value="F:polyubiquitin modification-dependent protein binding"/>
    <property type="evidence" value="ECO:0007669"/>
    <property type="project" value="TreeGrafter"/>
</dbReference>
<sequence>MHLSPPGSVLNYSVTEPNSSASHGHSSQVAPGIFIGTFNVLVQVEGVPPEINRIISAVIGSIGLPNFMSGNEGIDVRSIIPKALEEQSWFDRTRNTFGLSVAVSLGCLQPSAIPNSLTTLSQYLSYISHKFNAIVREGVLPKSLKHNLTLVRKEYLSNILCEIMLVISQQVGSEENLSEDHMAQDSSTKKLMLRHHVGRVVLNQVLQIQNIKR</sequence>
<evidence type="ECO:0000313" key="1">
    <source>
        <dbReference type="EMBL" id="KAK7339509.1"/>
    </source>
</evidence>
<dbReference type="EMBL" id="JAYMYQ010000004">
    <property type="protein sequence ID" value="KAK7339509.1"/>
    <property type="molecule type" value="Genomic_DNA"/>
</dbReference>
<evidence type="ECO:0000313" key="2">
    <source>
        <dbReference type="Proteomes" id="UP001367508"/>
    </source>
</evidence>
<keyword evidence="2" id="KW-1185">Reference proteome</keyword>
<dbReference type="GO" id="GO:0036503">
    <property type="term" value="P:ERAD pathway"/>
    <property type="evidence" value="ECO:0007669"/>
    <property type="project" value="TreeGrafter"/>
</dbReference>
<dbReference type="PANTHER" id="PTHR15204">
    <property type="entry name" value="LARGE PROLINE-RICH PROTEIN BAG6"/>
    <property type="match status" value="1"/>
</dbReference>
<reference evidence="1 2" key="1">
    <citation type="submission" date="2024-01" db="EMBL/GenBank/DDBJ databases">
        <title>The genomes of 5 underutilized Papilionoideae crops provide insights into root nodulation and disease resistanc.</title>
        <authorList>
            <person name="Jiang F."/>
        </authorList>
    </citation>
    <scope>NUCLEOTIDE SEQUENCE [LARGE SCALE GENOMIC DNA]</scope>
    <source>
        <strain evidence="1">LVBAO_FW01</strain>
        <tissue evidence="1">Leaves</tissue>
    </source>
</reference>
<dbReference type="PANTHER" id="PTHR15204:SF0">
    <property type="entry name" value="LARGE PROLINE-RICH PROTEIN BAG6"/>
    <property type="match status" value="1"/>
</dbReference>
<dbReference type="GO" id="GO:0071818">
    <property type="term" value="C:BAT3 complex"/>
    <property type="evidence" value="ECO:0007669"/>
    <property type="project" value="TreeGrafter"/>
</dbReference>
<comment type="caution">
    <text evidence="1">The sequence shown here is derived from an EMBL/GenBank/DDBJ whole genome shotgun (WGS) entry which is preliminary data.</text>
</comment>
<proteinExistence type="predicted"/>
<dbReference type="AlphaFoldDB" id="A0AAN9LP25"/>
<protein>
    <submittedName>
        <fullName evidence="1">Uncharacterized protein</fullName>
    </submittedName>
</protein>
<gene>
    <name evidence="1" type="ORF">VNO77_20180</name>
</gene>